<proteinExistence type="predicted"/>
<evidence type="ECO:0000313" key="2">
    <source>
        <dbReference type="Proteomes" id="UP000066624"/>
    </source>
</evidence>
<dbReference type="EMBL" id="CP012154">
    <property type="protein sequence ID" value="AKS43153.1"/>
    <property type="molecule type" value="Genomic_DNA"/>
</dbReference>
<dbReference type="AlphaFoldDB" id="A0A0K0XZN9"/>
<dbReference type="KEGG" id="wma:WM2015_2796"/>
<dbReference type="PATRIC" id="fig|1579979.3.peg.2859"/>
<keyword evidence="2" id="KW-1185">Reference proteome</keyword>
<evidence type="ECO:0000313" key="1">
    <source>
        <dbReference type="EMBL" id="AKS43153.1"/>
    </source>
</evidence>
<gene>
    <name evidence="1" type="ORF">WM2015_2796</name>
</gene>
<name>A0A0K0XZN9_9GAMM</name>
<dbReference type="OrthoDB" id="4981820at2"/>
<dbReference type="RefSeq" id="WP_049726660.1">
    <property type="nucleotide sequence ID" value="NZ_CP012154.1"/>
</dbReference>
<reference evidence="1 2" key="1">
    <citation type="submission" date="2015-07" db="EMBL/GenBank/DDBJ databases">
        <authorList>
            <person name="Noorani M."/>
        </authorList>
    </citation>
    <scope>NUCLEOTIDE SEQUENCE [LARGE SCALE GENOMIC DNA]</scope>
    <source>
        <strain evidence="1 2">KCTC 42284</strain>
    </source>
</reference>
<organism evidence="1 2">
    <name type="scientific">Wenzhouxiangella marina</name>
    <dbReference type="NCBI Taxonomy" id="1579979"/>
    <lineage>
        <taxon>Bacteria</taxon>
        <taxon>Pseudomonadati</taxon>
        <taxon>Pseudomonadota</taxon>
        <taxon>Gammaproteobacteria</taxon>
        <taxon>Chromatiales</taxon>
        <taxon>Wenzhouxiangellaceae</taxon>
        <taxon>Wenzhouxiangella</taxon>
    </lineage>
</organism>
<dbReference type="Proteomes" id="UP000066624">
    <property type="component" value="Chromosome"/>
</dbReference>
<accession>A0A0K0XZN9</accession>
<protein>
    <submittedName>
        <fullName evidence="1">Uncharacterized protein</fullName>
    </submittedName>
</protein>
<sequence length="327" mass="36329">MSLRTLACLTLLGLLIRPVSADELRSPHGVAIDPAAPHPSLLFSDLLKSMSDQVVWEQGKLRFFERVRFAFLPDFNDPQHIAAYNPNTGAFLTSQITDATGNVVQTVQWEARREAFPIWVGQAVNNSDPAPLAPGAYTATWTLDGQAFWAMDFELVASGGASPYEQGHYLLEGPWSEWAYVYVPNGNLSQAPTFNLFLRDAEARPWQWTDQVVVIEVYRNGELVAQHGHNAGASRPASIVQAKPWWVAHEFSLRSATDDGFVPASALTEAGAYEVRVGINGEPWGVFRYAADGSLPRPDRQRRGSDDPMHFLEGLTDRFYLQRVQAD</sequence>